<sequence>MERKGDKATYQNQYAPVENNGMVSYSGGYSVDDSFAPDSPFFPFTGSRRIGGPPQVPGNVKRKKDGMDPSLDPDGQQNWVSGKFNISTFVAKFCRLPMRQNYSIY</sequence>
<feature type="region of interest" description="Disordered" evidence="1">
    <location>
        <begin position="42"/>
        <end position="76"/>
    </location>
</feature>
<dbReference type="EMBL" id="LJIJ01000532">
    <property type="protein sequence ID" value="ODM96510.1"/>
    <property type="molecule type" value="Genomic_DNA"/>
</dbReference>
<gene>
    <name evidence="2" type="ORF">Ocin01_10170</name>
</gene>
<accession>A0A1D2MTT2</accession>
<protein>
    <submittedName>
        <fullName evidence="2">Uncharacterized protein</fullName>
    </submittedName>
</protein>
<name>A0A1D2MTT2_ORCCI</name>
<evidence type="ECO:0000313" key="3">
    <source>
        <dbReference type="Proteomes" id="UP000094527"/>
    </source>
</evidence>
<dbReference type="AlphaFoldDB" id="A0A1D2MTT2"/>
<evidence type="ECO:0000313" key="2">
    <source>
        <dbReference type="EMBL" id="ODM96510.1"/>
    </source>
</evidence>
<organism evidence="2 3">
    <name type="scientific">Orchesella cincta</name>
    <name type="common">Springtail</name>
    <name type="synonym">Podura cincta</name>
    <dbReference type="NCBI Taxonomy" id="48709"/>
    <lineage>
        <taxon>Eukaryota</taxon>
        <taxon>Metazoa</taxon>
        <taxon>Ecdysozoa</taxon>
        <taxon>Arthropoda</taxon>
        <taxon>Hexapoda</taxon>
        <taxon>Collembola</taxon>
        <taxon>Entomobryomorpha</taxon>
        <taxon>Entomobryoidea</taxon>
        <taxon>Orchesellidae</taxon>
        <taxon>Orchesellinae</taxon>
        <taxon>Orchesella</taxon>
    </lineage>
</organism>
<reference evidence="2 3" key="1">
    <citation type="journal article" date="2016" name="Genome Biol. Evol.">
        <title>Gene Family Evolution Reflects Adaptation to Soil Environmental Stressors in the Genome of the Collembolan Orchesella cincta.</title>
        <authorList>
            <person name="Faddeeva-Vakhrusheva A."/>
            <person name="Derks M.F."/>
            <person name="Anvar S.Y."/>
            <person name="Agamennone V."/>
            <person name="Suring W."/>
            <person name="Smit S."/>
            <person name="van Straalen N.M."/>
            <person name="Roelofs D."/>
        </authorList>
    </citation>
    <scope>NUCLEOTIDE SEQUENCE [LARGE SCALE GENOMIC DNA]</scope>
    <source>
        <tissue evidence="2">Mixed pool</tissue>
    </source>
</reference>
<evidence type="ECO:0000256" key="1">
    <source>
        <dbReference type="SAM" id="MobiDB-lite"/>
    </source>
</evidence>
<proteinExistence type="predicted"/>
<dbReference type="Proteomes" id="UP000094527">
    <property type="component" value="Unassembled WGS sequence"/>
</dbReference>
<keyword evidence="3" id="KW-1185">Reference proteome</keyword>
<comment type="caution">
    <text evidence="2">The sequence shown here is derived from an EMBL/GenBank/DDBJ whole genome shotgun (WGS) entry which is preliminary data.</text>
</comment>